<keyword evidence="3" id="KW-0808">Transferase</keyword>
<proteinExistence type="inferred from homology"/>
<dbReference type="RefSeq" id="WP_136576103.1">
    <property type="nucleotide sequence ID" value="NZ_STFF01000001.1"/>
</dbReference>
<evidence type="ECO:0000256" key="4">
    <source>
        <dbReference type="ARBA" id="ARBA00022960"/>
    </source>
</evidence>
<feature type="active site" description="Nucleophile" evidence="7">
    <location>
        <position position="160"/>
    </location>
</feature>
<reference evidence="9 10" key="1">
    <citation type="submission" date="2019-04" db="EMBL/GenBank/DDBJ databases">
        <title>Niastella caeni sp. nov., isolated from activated sludge.</title>
        <authorList>
            <person name="Sheng M."/>
        </authorList>
    </citation>
    <scope>NUCLEOTIDE SEQUENCE [LARGE SCALE GENOMIC DNA]</scope>
    <source>
        <strain evidence="9 10">HX-2-15</strain>
    </source>
</reference>
<dbReference type="GO" id="GO:0016740">
    <property type="term" value="F:transferase activity"/>
    <property type="evidence" value="ECO:0007669"/>
    <property type="project" value="UniProtKB-KW"/>
</dbReference>
<dbReference type="InterPro" id="IPR038063">
    <property type="entry name" value="Transpep_catalytic_dom"/>
</dbReference>
<dbReference type="PANTHER" id="PTHR36699">
    <property type="entry name" value="LD-TRANSPEPTIDASE"/>
    <property type="match status" value="1"/>
</dbReference>
<dbReference type="InterPro" id="IPR005490">
    <property type="entry name" value="LD_TPept_cat_dom"/>
</dbReference>
<dbReference type="GO" id="GO:0008360">
    <property type="term" value="P:regulation of cell shape"/>
    <property type="evidence" value="ECO:0007669"/>
    <property type="project" value="UniProtKB-UniRule"/>
</dbReference>
<dbReference type="GO" id="GO:0009252">
    <property type="term" value="P:peptidoglycan biosynthetic process"/>
    <property type="evidence" value="ECO:0007669"/>
    <property type="project" value="UniProtKB-UniPathway"/>
</dbReference>
<dbReference type="PANTHER" id="PTHR36699:SF1">
    <property type="entry name" value="L,D-TRANSPEPTIDASE YAFK-RELATED"/>
    <property type="match status" value="1"/>
</dbReference>
<keyword evidence="6 7" id="KW-0961">Cell wall biogenesis/degradation</keyword>
<dbReference type="OrthoDB" id="9809748at2"/>
<accession>A0A4S8I3J9</accession>
<evidence type="ECO:0000313" key="10">
    <source>
        <dbReference type="Proteomes" id="UP000306918"/>
    </source>
</evidence>
<evidence type="ECO:0000256" key="1">
    <source>
        <dbReference type="ARBA" id="ARBA00004752"/>
    </source>
</evidence>
<dbReference type="AlphaFoldDB" id="A0A4S8I3J9"/>
<dbReference type="GO" id="GO:0004180">
    <property type="term" value="F:carboxypeptidase activity"/>
    <property type="evidence" value="ECO:0007669"/>
    <property type="project" value="UniProtKB-ARBA"/>
</dbReference>
<keyword evidence="4 7" id="KW-0133">Cell shape</keyword>
<feature type="domain" description="L,D-TPase catalytic" evidence="8">
    <location>
        <begin position="42"/>
        <end position="184"/>
    </location>
</feature>
<dbReference type="Proteomes" id="UP000306918">
    <property type="component" value="Unassembled WGS sequence"/>
</dbReference>
<sequence length="185" mass="21101">MKSKWLFAGLIIISVTGLAAFKTIERRVIKKNLLRSKPMGEVYVVVDKSDYELQVFDAEGWYATYPVVFGSKDLSDKLVEGDRRTPEGTFKITYKKPHQKWHKMLMLDFPTQESWSKFKERKAKGVIPKTAKIGGGIAIHGTWPHDDLVVDDFTNWTNGCVSLKNEDLDELDEILPVGSKVIIKR</sequence>
<dbReference type="PROSITE" id="PS52029">
    <property type="entry name" value="LD_TPASE"/>
    <property type="match status" value="1"/>
</dbReference>
<evidence type="ECO:0000256" key="5">
    <source>
        <dbReference type="ARBA" id="ARBA00022984"/>
    </source>
</evidence>
<dbReference type="EMBL" id="STFF01000001">
    <property type="protein sequence ID" value="THU41614.1"/>
    <property type="molecule type" value="Genomic_DNA"/>
</dbReference>
<keyword evidence="5 7" id="KW-0573">Peptidoglycan synthesis</keyword>
<feature type="active site" description="Proton donor/acceptor" evidence="7">
    <location>
        <position position="140"/>
    </location>
</feature>
<dbReference type="CDD" id="cd16913">
    <property type="entry name" value="YkuD_like"/>
    <property type="match status" value="1"/>
</dbReference>
<dbReference type="UniPathway" id="UPA00219"/>
<dbReference type="Gene3D" id="2.40.440.10">
    <property type="entry name" value="L,D-transpeptidase catalytic domain-like"/>
    <property type="match status" value="1"/>
</dbReference>
<organism evidence="9 10">
    <name type="scientific">Niastella caeni</name>
    <dbReference type="NCBI Taxonomy" id="2569763"/>
    <lineage>
        <taxon>Bacteria</taxon>
        <taxon>Pseudomonadati</taxon>
        <taxon>Bacteroidota</taxon>
        <taxon>Chitinophagia</taxon>
        <taxon>Chitinophagales</taxon>
        <taxon>Chitinophagaceae</taxon>
        <taxon>Niastella</taxon>
    </lineage>
</organism>
<dbReference type="GO" id="GO:0071555">
    <property type="term" value="P:cell wall organization"/>
    <property type="evidence" value="ECO:0007669"/>
    <property type="project" value="UniProtKB-UniRule"/>
</dbReference>
<evidence type="ECO:0000256" key="2">
    <source>
        <dbReference type="ARBA" id="ARBA00005992"/>
    </source>
</evidence>
<protein>
    <submittedName>
        <fullName evidence="9">L,D-transpeptidase</fullName>
    </submittedName>
</protein>
<evidence type="ECO:0000256" key="3">
    <source>
        <dbReference type="ARBA" id="ARBA00022679"/>
    </source>
</evidence>
<comment type="similarity">
    <text evidence="2">Belongs to the YkuD family.</text>
</comment>
<evidence type="ECO:0000313" key="9">
    <source>
        <dbReference type="EMBL" id="THU41614.1"/>
    </source>
</evidence>
<evidence type="ECO:0000259" key="8">
    <source>
        <dbReference type="PROSITE" id="PS52029"/>
    </source>
</evidence>
<gene>
    <name evidence="9" type="ORF">FAM09_05820</name>
</gene>
<keyword evidence="10" id="KW-1185">Reference proteome</keyword>
<comment type="pathway">
    <text evidence="1 7">Cell wall biogenesis; peptidoglycan biosynthesis.</text>
</comment>
<dbReference type="SUPFAM" id="SSF141523">
    <property type="entry name" value="L,D-transpeptidase catalytic domain-like"/>
    <property type="match status" value="1"/>
</dbReference>
<name>A0A4S8I3J9_9BACT</name>
<evidence type="ECO:0000256" key="7">
    <source>
        <dbReference type="PROSITE-ProRule" id="PRU01373"/>
    </source>
</evidence>
<comment type="caution">
    <text evidence="9">The sequence shown here is derived from an EMBL/GenBank/DDBJ whole genome shotgun (WGS) entry which is preliminary data.</text>
</comment>
<dbReference type="Pfam" id="PF03734">
    <property type="entry name" value="YkuD"/>
    <property type="match status" value="1"/>
</dbReference>
<evidence type="ECO:0000256" key="6">
    <source>
        <dbReference type="ARBA" id="ARBA00023316"/>
    </source>
</evidence>